<dbReference type="Proteomes" id="UP000680348">
    <property type="component" value="Unassembled WGS sequence"/>
</dbReference>
<dbReference type="Gene3D" id="2.40.160.20">
    <property type="match status" value="1"/>
</dbReference>
<gene>
    <name evidence="4" type="ORF">KEU06_04685</name>
</gene>
<name>A0A942DVR2_9HYPH</name>
<evidence type="ECO:0000256" key="1">
    <source>
        <dbReference type="ARBA" id="ARBA00022729"/>
    </source>
</evidence>
<keyword evidence="5" id="KW-1185">Reference proteome</keyword>
<accession>A0A942DVR2</accession>
<reference evidence="4" key="1">
    <citation type="submission" date="2021-04" db="EMBL/GenBank/DDBJ databases">
        <title>Pseudaminobacter soli sp. nov., isolated from paddy soil contaminated by heavy metals.</title>
        <authorList>
            <person name="Zhang K."/>
        </authorList>
    </citation>
    <scope>NUCLEOTIDE SEQUENCE</scope>
    <source>
        <strain evidence="4">19-2017</strain>
    </source>
</reference>
<dbReference type="InterPro" id="IPR011250">
    <property type="entry name" value="OMP/PagP_B-barrel"/>
</dbReference>
<keyword evidence="1 2" id="KW-0732">Signal</keyword>
<dbReference type="RefSeq" id="WP_188253486.1">
    <property type="nucleotide sequence ID" value="NZ_JABVCF010000002.1"/>
</dbReference>
<sequence>MTLASRAALLLAVSVLPPATAAVAADYEPPIYVEPAEEYVPVEVGSGWYLRGDIAYNFETRFKNTRAELSGDFSEFAPFFPYIPTRFDEKETPVFGSVGFGYHFNDYLRADVNLGLLPKDRFAIDGFLGGGCTLNCDLGVDIEQTYWTGIANGYIDLGTYAGLTPYVGAGIGVLYSKIEVEGEAAGVRAEFTDRDYNFLYTLNAGLSYQIAANTSLDVGYQFLSAPDAQFIRIDPDRVKVGEGIDFHQVRVGLRYDLW</sequence>
<comment type="caution">
    <text evidence="4">The sequence shown here is derived from an EMBL/GenBank/DDBJ whole genome shotgun (WGS) entry which is preliminary data.</text>
</comment>
<proteinExistence type="predicted"/>
<protein>
    <submittedName>
        <fullName evidence="4">Porin family protein</fullName>
    </submittedName>
</protein>
<feature type="domain" description="Outer membrane protein beta-barrel" evidence="3">
    <location>
        <begin position="46"/>
        <end position="255"/>
    </location>
</feature>
<evidence type="ECO:0000313" key="5">
    <source>
        <dbReference type="Proteomes" id="UP000680348"/>
    </source>
</evidence>
<feature type="chain" id="PRO_5037236708" evidence="2">
    <location>
        <begin position="25"/>
        <end position="258"/>
    </location>
</feature>
<dbReference type="EMBL" id="JAGWCR010000002">
    <property type="protein sequence ID" value="MBS3647924.1"/>
    <property type="molecule type" value="Genomic_DNA"/>
</dbReference>
<dbReference type="AlphaFoldDB" id="A0A942DVR2"/>
<feature type="signal peptide" evidence="2">
    <location>
        <begin position="1"/>
        <end position="24"/>
    </location>
</feature>
<dbReference type="InterPro" id="IPR027385">
    <property type="entry name" value="Beta-barrel_OMP"/>
</dbReference>
<dbReference type="Pfam" id="PF13505">
    <property type="entry name" value="OMP_b-brl"/>
    <property type="match status" value="1"/>
</dbReference>
<evidence type="ECO:0000313" key="4">
    <source>
        <dbReference type="EMBL" id="MBS3647924.1"/>
    </source>
</evidence>
<dbReference type="SUPFAM" id="SSF56925">
    <property type="entry name" value="OMPA-like"/>
    <property type="match status" value="1"/>
</dbReference>
<evidence type="ECO:0000256" key="2">
    <source>
        <dbReference type="SAM" id="SignalP"/>
    </source>
</evidence>
<organism evidence="4 5">
    <name type="scientific">Pseudaminobacter soli</name>
    <name type="common">ex Zhang et al. 2022</name>
    <dbReference type="NCBI Taxonomy" id="2831468"/>
    <lineage>
        <taxon>Bacteria</taxon>
        <taxon>Pseudomonadati</taxon>
        <taxon>Pseudomonadota</taxon>
        <taxon>Alphaproteobacteria</taxon>
        <taxon>Hyphomicrobiales</taxon>
        <taxon>Phyllobacteriaceae</taxon>
        <taxon>Pseudaminobacter</taxon>
    </lineage>
</organism>
<evidence type="ECO:0000259" key="3">
    <source>
        <dbReference type="Pfam" id="PF13505"/>
    </source>
</evidence>